<dbReference type="InterPro" id="IPR000700">
    <property type="entry name" value="PAS-assoc_C"/>
</dbReference>
<dbReference type="EC" id="2.7.13.3" evidence="3"/>
<dbReference type="InterPro" id="IPR004358">
    <property type="entry name" value="Sig_transdc_His_kin-like_C"/>
</dbReference>
<dbReference type="InterPro" id="IPR052162">
    <property type="entry name" value="Sensor_kinase/Photoreceptor"/>
</dbReference>
<keyword evidence="7" id="KW-0808">Transferase</keyword>
<dbReference type="PRINTS" id="PR00344">
    <property type="entry name" value="BCTRLSENSOR"/>
</dbReference>
<feature type="domain" description="Response regulatory" evidence="16">
    <location>
        <begin position="936"/>
        <end position="1052"/>
    </location>
</feature>
<dbReference type="InterPro" id="IPR001789">
    <property type="entry name" value="Sig_transdc_resp-reg_receiver"/>
</dbReference>
<feature type="domain" description="PAC" evidence="18">
    <location>
        <begin position="497"/>
        <end position="549"/>
    </location>
</feature>
<evidence type="ECO:0000256" key="12">
    <source>
        <dbReference type="ARBA" id="ARBA00022989"/>
    </source>
</evidence>
<dbReference type="InterPro" id="IPR001610">
    <property type="entry name" value="PAC"/>
</dbReference>
<dbReference type="Gene3D" id="3.30.565.10">
    <property type="entry name" value="Histidine kinase-like ATPase, C-terminal domain"/>
    <property type="match status" value="1"/>
</dbReference>
<evidence type="ECO:0000256" key="11">
    <source>
        <dbReference type="ARBA" id="ARBA00022777"/>
    </source>
</evidence>
<dbReference type="InterPro" id="IPR000014">
    <property type="entry name" value="PAS"/>
</dbReference>
<dbReference type="PROSITE" id="PS50112">
    <property type="entry name" value="PAS"/>
    <property type="match status" value="1"/>
</dbReference>
<evidence type="ECO:0000256" key="6">
    <source>
        <dbReference type="ARBA" id="ARBA00022553"/>
    </source>
</evidence>
<name>A0A4V3BV65_9BURK</name>
<keyword evidence="12" id="KW-1133">Transmembrane helix</keyword>
<comment type="caution">
    <text evidence="19">The sequence shown here is derived from an EMBL/GenBank/DDBJ whole genome shotgun (WGS) entry which is preliminary data.</text>
</comment>
<evidence type="ECO:0000256" key="9">
    <source>
        <dbReference type="ARBA" id="ARBA00022737"/>
    </source>
</evidence>
<evidence type="ECO:0000313" key="20">
    <source>
        <dbReference type="Proteomes" id="UP000294737"/>
    </source>
</evidence>
<dbReference type="Gene3D" id="3.40.50.2300">
    <property type="match status" value="1"/>
</dbReference>
<dbReference type="Pfam" id="PF00512">
    <property type="entry name" value="HisKA"/>
    <property type="match status" value="1"/>
</dbReference>
<feature type="domain" description="PAC" evidence="18">
    <location>
        <begin position="628"/>
        <end position="680"/>
    </location>
</feature>
<accession>A0A4V3BV65</accession>
<comment type="subcellular location">
    <subcellularLocation>
        <location evidence="2">Cell inner membrane</location>
        <topology evidence="2">Multi-pass membrane protein</topology>
    </subcellularLocation>
</comment>
<keyword evidence="6 14" id="KW-0597">Phosphoprotein</keyword>
<evidence type="ECO:0000256" key="14">
    <source>
        <dbReference type="PROSITE-ProRule" id="PRU00169"/>
    </source>
</evidence>
<dbReference type="OrthoDB" id="9177042at2"/>
<dbReference type="SUPFAM" id="SSF55874">
    <property type="entry name" value="ATPase domain of HSP90 chaperone/DNA topoisomerase II/histidine kinase"/>
    <property type="match status" value="1"/>
</dbReference>
<keyword evidence="13" id="KW-0472">Membrane</keyword>
<evidence type="ECO:0000256" key="13">
    <source>
        <dbReference type="ARBA" id="ARBA00023136"/>
    </source>
</evidence>
<dbReference type="GO" id="GO:0000155">
    <property type="term" value="F:phosphorelay sensor kinase activity"/>
    <property type="evidence" value="ECO:0007669"/>
    <property type="project" value="InterPro"/>
</dbReference>
<dbReference type="PROSITE" id="PS50113">
    <property type="entry name" value="PAC"/>
    <property type="match status" value="4"/>
</dbReference>
<reference evidence="19 20" key="1">
    <citation type="submission" date="2019-03" db="EMBL/GenBank/DDBJ databases">
        <title>Genomic Encyclopedia of Type Strains, Phase IV (KMG-IV): sequencing the most valuable type-strain genomes for metagenomic binning, comparative biology and taxonomic classification.</title>
        <authorList>
            <person name="Goeker M."/>
        </authorList>
    </citation>
    <scope>NUCLEOTIDE SEQUENCE [LARGE SCALE GENOMIC DNA]</scope>
    <source>
        <strain evidence="19 20">DSM 18555</strain>
    </source>
</reference>
<dbReference type="SMART" id="SM00065">
    <property type="entry name" value="GAF"/>
    <property type="match status" value="1"/>
</dbReference>
<dbReference type="PROSITE" id="PS50109">
    <property type="entry name" value="HIS_KIN"/>
    <property type="match status" value="1"/>
</dbReference>
<dbReference type="InterPro" id="IPR003018">
    <property type="entry name" value="GAF"/>
</dbReference>
<dbReference type="CDD" id="cd00082">
    <property type="entry name" value="HisKA"/>
    <property type="match status" value="1"/>
</dbReference>
<sequence>MNLSAAFRWQTASGLVSLSEEAWTLFDFPVASVSSLTELWQRVHPDDRMSVSQSVDQALRDNTVLDFEQRFLMADGTVRHVQVIARAVTGNARNAEGAEYIGTMTDVTGRQRSQHAVANALQEIQAQNIQFRLAVDHIPGLVWSSQPNGYIDFLNLRWLEYTGMRLADACGWGWQAALHPDDAPRLMVIWKQLLETGSAGEAKARLRRYDGSYRWFMFRAIPMYDEDDKLIKWYGQTTDIEDHQRAEALLDREKRLLELIAKSNPLRHTLNAMCEMVDEMAVGSVSSVWLISLENHRLEQIAGPGIPQSFTDALAREELNSQEGPCGLAAYYRTPVVITDIANDPRWAAYGEFLVPHGLRACVSTPIFSSAGNVLGTFSLHSKEVGVPTSYQQTIIDHFTHVAALAIERQHGDAALKESEERFRLMAESTPDVIWITDLVPERVLYVSPSFEKLWGHTAADLYRDARLWTKVIHPEDVARVVEIFAQGKNGKTDALYDVEFRLLRADGSIRWIHERAVFIRDQADVAYRVSGISTDITERKLTEAALLASQERFKLAVAASADGIWDWDISSDALFMSERAQHIYGLHSDINVRPRLEWCAMMTMHPADEAEHEVLLTNYLSGIAASIDHECRVQGSDGHFHWIRIRGMCERDINGLATRLAGSISDIDMQKRTEAALQQARRLQAMGTLAGGIAHDFNNILGVILGYGEMALSDTNEGSRQRRDLESIMSAGERGRTLVDRILTFSRSGFSERLPVHVEAVVQETIDLLTPTLPDNIEINLCLTAGRTAMMGDATQVHQLVMNLVTNAVHAMEKGGLIWISLSVRHRQSARIATTGMLQEGSYLVLEIADSGSGIEPDVLDRIFDPFFTTKEVGVGTGLGLSLVHGIVTDVGGAIDVMSTVGKGSFFTVYLPSVGEAAIDDVLTAPALPLGNRQRILVVDDEEPLVRLATQTLLNLGYVPVPFTSSQSALDAFTAAPGEFDAVLTDERMPGMSGSVLIGAMRSVRPSLPIVLMTGYLSETAAKKKYEAVADIILKKPLSMKDMANGMAQLFT</sequence>
<evidence type="ECO:0000256" key="4">
    <source>
        <dbReference type="ARBA" id="ARBA00022475"/>
    </source>
</evidence>
<feature type="domain" description="PAC" evidence="18">
    <location>
        <begin position="65"/>
        <end position="119"/>
    </location>
</feature>
<evidence type="ECO:0000313" key="19">
    <source>
        <dbReference type="EMBL" id="TDN90048.1"/>
    </source>
</evidence>
<evidence type="ECO:0000256" key="8">
    <source>
        <dbReference type="ARBA" id="ARBA00022692"/>
    </source>
</evidence>
<evidence type="ECO:0000259" key="16">
    <source>
        <dbReference type="PROSITE" id="PS50110"/>
    </source>
</evidence>
<dbReference type="InterPro" id="IPR029016">
    <property type="entry name" value="GAF-like_dom_sf"/>
</dbReference>
<dbReference type="SUPFAM" id="SSF52172">
    <property type="entry name" value="CheY-like"/>
    <property type="match status" value="1"/>
</dbReference>
<dbReference type="Pfam" id="PF02518">
    <property type="entry name" value="HATPase_c"/>
    <property type="match status" value="1"/>
</dbReference>
<dbReference type="GO" id="GO:0000166">
    <property type="term" value="F:nucleotide binding"/>
    <property type="evidence" value="ECO:0007669"/>
    <property type="project" value="UniProtKB-KW"/>
</dbReference>
<feature type="modified residue" description="4-aspartylphosphate" evidence="14">
    <location>
        <position position="987"/>
    </location>
</feature>
<dbReference type="CDD" id="cd00130">
    <property type="entry name" value="PAS"/>
    <property type="match status" value="4"/>
</dbReference>
<dbReference type="PANTHER" id="PTHR43304">
    <property type="entry name" value="PHYTOCHROME-LIKE PROTEIN CPH1"/>
    <property type="match status" value="1"/>
</dbReference>
<dbReference type="Gene3D" id="1.10.287.130">
    <property type="match status" value="1"/>
</dbReference>
<dbReference type="SMART" id="SM00086">
    <property type="entry name" value="PAC"/>
    <property type="match status" value="4"/>
</dbReference>
<keyword evidence="5" id="KW-0997">Cell inner membrane</keyword>
<evidence type="ECO:0000259" key="17">
    <source>
        <dbReference type="PROSITE" id="PS50112"/>
    </source>
</evidence>
<gene>
    <name evidence="19" type="ORF">EV677_2121</name>
</gene>
<dbReference type="InterPro" id="IPR005467">
    <property type="entry name" value="His_kinase_dom"/>
</dbReference>
<dbReference type="InterPro" id="IPR003594">
    <property type="entry name" value="HATPase_dom"/>
</dbReference>
<evidence type="ECO:0000256" key="3">
    <source>
        <dbReference type="ARBA" id="ARBA00012438"/>
    </source>
</evidence>
<dbReference type="Proteomes" id="UP000294737">
    <property type="component" value="Unassembled WGS sequence"/>
</dbReference>
<dbReference type="InterPro" id="IPR035965">
    <property type="entry name" value="PAS-like_dom_sf"/>
</dbReference>
<dbReference type="Pfam" id="PF08447">
    <property type="entry name" value="PAS_3"/>
    <property type="match status" value="3"/>
</dbReference>
<dbReference type="SUPFAM" id="SSF55781">
    <property type="entry name" value="GAF domain-like"/>
    <property type="match status" value="1"/>
</dbReference>
<keyword evidence="9" id="KW-0677">Repeat</keyword>
<keyword evidence="11" id="KW-0418">Kinase</keyword>
<dbReference type="RefSeq" id="WP_112992115.1">
    <property type="nucleotide sequence ID" value="NZ_PTLZ01000002.1"/>
</dbReference>
<dbReference type="FunFam" id="2.10.70.100:FF:000001">
    <property type="entry name" value="Sensory transduction histidine kinase"/>
    <property type="match status" value="1"/>
</dbReference>
<dbReference type="SUPFAM" id="SSF55785">
    <property type="entry name" value="PYP-like sensor domain (PAS domain)"/>
    <property type="match status" value="4"/>
</dbReference>
<evidence type="ECO:0000256" key="7">
    <source>
        <dbReference type="ARBA" id="ARBA00022679"/>
    </source>
</evidence>
<comment type="catalytic activity">
    <reaction evidence="1">
        <text>ATP + protein L-histidine = ADP + protein N-phospho-L-histidine.</text>
        <dbReference type="EC" id="2.7.13.3"/>
    </reaction>
</comment>
<dbReference type="SMART" id="SM00091">
    <property type="entry name" value="PAS"/>
    <property type="match status" value="3"/>
</dbReference>
<evidence type="ECO:0000256" key="5">
    <source>
        <dbReference type="ARBA" id="ARBA00022519"/>
    </source>
</evidence>
<evidence type="ECO:0000256" key="10">
    <source>
        <dbReference type="ARBA" id="ARBA00022741"/>
    </source>
</evidence>
<keyword evidence="4" id="KW-1003">Cell membrane</keyword>
<dbReference type="PANTHER" id="PTHR43304:SF1">
    <property type="entry name" value="PAC DOMAIN-CONTAINING PROTEIN"/>
    <property type="match status" value="1"/>
</dbReference>
<proteinExistence type="predicted"/>
<dbReference type="GO" id="GO:0005886">
    <property type="term" value="C:plasma membrane"/>
    <property type="evidence" value="ECO:0007669"/>
    <property type="project" value="UniProtKB-SubCell"/>
</dbReference>
<dbReference type="AlphaFoldDB" id="A0A4V3BV65"/>
<organism evidence="19 20">
    <name type="scientific">Herminiimonas fonticola</name>
    <dbReference type="NCBI Taxonomy" id="303380"/>
    <lineage>
        <taxon>Bacteria</taxon>
        <taxon>Pseudomonadati</taxon>
        <taxon>Pseudomonadota</taxon>
        <taxon>Betaproteobacteria</taxon>
        <taxon>Burkholderiales</taxon>
        <taxon>Oxalobacteraceae</taxon>
        <taxon>Herminiimonas</taxon>
    </lineage>
</organism>
<dbReference type="InterPro" id="IPR011006">
    <property type="entry name" value="CheY-like_superfamily"/>
</dbReference>
<protein>
    <recommendedName>
        <fullName evidence="3">histidine kinase</fullName>
        <ecNumber evidence="3">2.7.13.3</ecNumber>
    </recommendedName>
</protein>
<dbReference type="NCBIfam" id="TIGR00229">
    <property type="entry name" value="sensory_box"/>
    <property type="match status" value="3"/>
</dbReference>
<dbReference type="Pfam" id="PF01590">
    <property type="entry name" value="GAF"/>
    <property type="match status" value="1"/>
</dbReference>
<dbReference type="InterPro" id="IPR036890">
    <property type="entry name" value="HATPase_C_sf"/>
</dbReference>
<dbReference type="FunFam" id="3.30.450.20:FF:000099">
    <property type="entry name" value="Sensory box sensor histidine kinase"/>
    <property type="match status" value="1"/>
</dbReference>
<evidence type="ECO:0000256" key="1">
    <source>
        <dbReference type="ARBA" id="ARBA00000085"/>
    </source>
</evidence>
<keyword evidence="8" id="KW-0812">Transmembrane</keyword>
<dbReference type="Gene3D" id="3.30.450.20">
    <property type="entry name" value="PAS domain"/>
    <property type="match status" value="4"/>
</dbReference>
<dbReference type="SMART" id="SM00387">
    <property type="entry name" value="HATPase_c"/>
    <property type="match status" value="1"/>
</dbReference>
<feature type="domain" description="PAC" evidence="18">
    <location>
        <begin position="200"/>
        <end position="252"/>
    </location>
</feature>
<dbReference type="CDD" id="cd00156">
    <property type="entry name" value="REC"/>
    <property type="match status" value="1"/>
</dbReference>
<dbReference type="SMART" id="SM00448">
    <property type="entry name" value="REC"/>
    <property type="match status" value="1"/>
</dbReference>
<dbReference type="InterPro" id="IPR003661">
    <property type="entry name" value="HisK_dim/P_dom"/>
</dbReference>
<evidence type="ECO:0000259" key="18">
    <source>
        <dbReference type="PROSITE" id="PS50113"/>
    </source>
</evidence>
<evidence type="ECO:0000259" key="15">
    <source>
        <dbReference type="PROSITE" id="PS50109"/>
    </source>
</evidence>
<feature type="domain" description="PAS" evidence="17">
    <location>
        <begin position="419"/>
        <end position="492"/>
    </location>
</feature>
<keyword evidence="10" id="KW-0547">Nucleotide-binding</keyword>
<dbReference type="PROSITE" id="PS50110">
    <property type="entry name" value="RESPONSE_REGULATORY"/>
    <property type="match status" value="1"/>
</dbReference>
<dbReference type="Gene3D" id="3.30.450.40">
    <property type="match status" value="1"/>
</dbReference>
<keyword evidence="20" id="KW-1185">Reference proteome</keyword>
<feature type="domain" description="Histidine kinase" evidence="15">
    <location>
        <begin position="693"/>
        <end position="916"/>
    </location>
</feature>
<dbReference type="EMBL" id="SNWF01000005">
    <property type="protein sequence ID" value="TDN90048.1"/>
    <property type="molecule type" value="Genomic_DNA"/>
</dbReference>
<dbReference type="InterPro" id="IPR036097">
    <property type="entry name" value="HisK_dim/P_sf"/>
</dbReference>
<dbReference type="SMART" id="SM00388">
    <property type="entry name" value="HisKA"/>
    <property type="match status" value="1"/>
</dbReference>
<dbReference type="Pfam" id="PF00072">
    <property type="entry name" value="Response_reg"/>
    <property type="match status" value="1"/>
</dbReference>
<dbReference type="InterPro" id="IPR013655">
    <property type="entry name" value="PAS_fold_3"/>
</dbReference>
<dbReference type="SUPFAM" id="SSF47384">
    <property type="entry name" value="Homodimeric domain of signal transducing histidine kinase"/>
    <property type="match status" value="1"/>
</dbReference>
<evidence type="ECO:0000256" key="2">
    <source>
        <dbReference type="ARBA" id="ARBA00004429"/>
    </source>
</evidence>